<dbReference type="InterPro" id="IPR008983">
    <property type="entry name" value="Tumour_necrosis_fac-like_dom"/>
</dbReference>
<reference evidence="4 5" key="1">
    <citation type="journal article" date="2021" name="Elife">
        <title>Chloroplast acquisition without the gene transfer in kleptoplastic sea slugs, Plakobranchus ocellatus.</title>
        <authorList>
            <person name="Maeda T."/>
            <person name="Takahashi S."/>
            <person name="Yoshida T."/>
            <person name="Shimamura S."/>
            <person name="Takaki Y."/>
            <person name="Nagai Y."/>
            <person name="Toyoda A."/>
            <person name="Suzuki Y."/>
            <person name="Arimoto A."/>
            <person name="Ishii H."/>
            <person name="Satoh N."/>
            <person name="Nishiyama T."/>
            <person name="Hasebe M."/>
            <person name="Maruyama T."/>
            <person name="Minagawa J."/>
            <person name="Obokata J."/>
            <person name="Shigenobu S."/>
        </authorList>
    </citation>
    <scope>NUCLEOTIDE SEQUENCE [LARGE SCALE GENOMIC DNA]</scope>
</reference>
<feature type="signal peptide" evidence="2">
    <location>
        <begin position="1"/>
        <end position="19"/>
    </location>
</feature>
<dbReference type="Gene3D" id="2.60.120.40">
    <property type="match status" value="1"/>
</dbReference>
<evidence type="ECO:0000256" key="2">
    <source>
        <dbReference type="SAM" id="SignalP"/>
    </source>
</evidence>
<evidence type="ECO:0000256" key="1">
    <source>
        <dbReference type="ARBA" id="ARBA00008670"/>
    </source>
</evidence>
<name>A0AAV4ATQ8_9GAST</name>
<proteinExistence type="inferred from homology"/>
<evidence type="ECO:0000313" key="5">
    <source>
        <dbReference type="Proteomes" id="UP000735302"/>
    </source>
</evidence>
<dbReference type="GO" id="GO:0006955">
    <property type="term" value="P:immune response"/>
    <property type="evidence" value="ECO:0007669"/>
    <property type="project" value="InterPro"/>
</dbReference>
<dbReference type="Pfam" id="PF00229">
    <property type="entry name" value="TNF"/>
    <property type="match status" value="1"/>
</dbReference>
<protein>
    <recommendedName>
        <fullName evidence="3">THD domain-containing protein</fullName>
    </recommendedName>
</protein>
<gene>
    <name evidence="4" type="ORF">PoB_003720500</name>
</gene>
<dbReference type="GO" id="GO:0016020">
    <property type="term" value="C:membrane"/>
    <property type="evidence" value="ECO:0007669"/>
    <property type="project" value="InterPro"/>
</dbReference>
<feature type="chain" id="PRO_5043326969" description="THD domain-containing protein" evidence="2">
    <location>
        <begin position="20"/>
        <end position="235"/>
    </location>
</feature>
<accession>A0AAV4ATQ8</accession>
<dbReference type="SUPFAM" id="SSF49842">
    <property type="entry name" value="TNF-like"/>
    <property type="match status" value="1"/>
</dbReference>
<dbReference type="Proteomes" id="UP000735302">
    <property type="component" value="Unassembled WGS sequence"/>
</dbReference>
<keyword evidence="5" id="KW-1185">Reference proteome</keyword>
<dbReference type="InterPro" id="IPR006052">
    <property type="entry name" value="TNF_dom"/>
</dbReference>
<feature type="non-terminal residue" evidence="4">
    <location>
        <position position="1"/>
    </location>
</feature>
<organism evidence="4 5">
    <name type="scientific">Plakobranchus ocellatus</name>
    <dbReference type="NCBI Taxonomy" id="259542"/>
    <lineage>
        <taxon>Eukaryota</taxon>
        <taxon>Metazoa</taxon>
        <taxon>Spiralia</taxon>
        <taxon>Lophotrochozoa</taxon>
        <taxon>Mollusca</taxon>
        <taxon>Gastropoda</taxon>
        <taxon>Heterobranchia</taxon>
        <taxon>Euthyneura</taxon>
        <taxon>Panpulmonata</taxon>
        <taxon>Sacoglossa</taxon>
        <taxon>Placobranchoidea</taxon>
        <taxon>Plakobranchidae</taxon>
        <taxon>Plakobranchus</taxon>
    </lineage>
</organism>
<feature type="domain" description="THD" evidence="3">
    <location>
        <begin position="106"/>
        <end position="214"/>
    </location>
</feature>
<dbReference type="EMBL" id="BLXT01004211">
    <property type="protein sequence ID" value="GFO10700.1"/>
    <property type="molecule type" value="Genomic_DNA"/>
</dbReference>
<comment type="similarity">
    <text evidence="1">Belongs to the tumor necrosis factor family.</text>
</comment>
<evidence type="ECO:0000259" key="3">
    <source>
        <dbReference type="Pfam" id="PF00229"/>
    </source>
</evidence>
<comment type="caution">
    <text evidence="4">The sequence shown here is derived from an EMBL/GenBank/DDBJ whole genome shotgun (WGS) entry which is preliminary data.</text>
</comment>
<dbReference type="AlphaFoldDB" id="A0AAV4ATQ8"/>
<keyword evidence="2" id="KW-0732">Signal</keyword>
<evidence type="ECO:0000313" key="4">
    <source>
        <dbReference type="EMBL" id="GFO10700.1"/>
    </source>
</evidence>
<dbReference type="GO" id="GO:0005164">
    <property type="term" value="F:tumor necrosis factor receptor binding"/>
    <property type="evidence" value="ECO:0007669"/>
    <property type="project" value="InterPro"/>
</dbReference>
<sequence>LRTSLMSILTTQFLFLTSCVSPSPLRTSPMSILTTKFLFLTFCVSPSPLLSDTKNASGSGPHKINEPAIMSSPPPVQEQTYLLLNVNETRRVESLVWWTKPVFGYNCSLGPGVRYNKNRLQVLQAGSFYVHSVISFSAVKNPLPNGLESVFLHVYMMLEHVNSRRERKALFIYNKRFTLKKGQEKTFRFRTLVWLDKGVMIRIGATPFSLLDVNLKANKLILNRTAPEIPFPKIL</sequence>